<keyword evidence="6" id="KW-0346">Stress response</keyword>
<keyword evidence="4 6" id="KW-0238">DNA-binding</keyword>
<feature type="short sequence motif" description="Polymerase core binding" evidence="6">
    <location>
        <begin position="61"/>
        <end position="74"/>
    </location>
</feature>
<evidence type="ECO:0000256" key="3">
    <source>
        <dbReference type="ARBA" id="ARBA00023082"/>
    </source>
</evidence>
<organism evidence="8 9">
    <name type="scientific">Metaplanococcus flavidus</name>
    <dbReference type="NCBI Taxonomy" id="569883"/>
    <lineage>
        <taxon>Bacteria</taxon>
        <taxon>Bacillati</taxon>
        <taxon>Bacillota</taxon>
        <taxon>Bacilli</taxon>
        <taxon>Bacillales</taxon>
        <taxon>Caryophanaceae</taxon>
        <taxon>Metaplanococcus</taxon>
    </lineage>
</organism>
<evidence type="ECO:0000256" key="2">
    <source>
        <dbReference type="ARBA" id="ARBA00023015"/>
    </source>
</evidence>
<gene>
    <name evidence="6 8" type="primary">sigI</name>
    <name evidence="8" type="ORF">ACFQ1X_06895</name>
</gene>
<comment type="subcellular location">
    <subcellularLocation>
        <location evidence="6">Cytoplasm</location>
    </subcellularLocation>
</comment>
<evidence type="ECO:0000256" key="1">
    <source>
        <dbReference type="ARBA" id="ARBA00022490"/>
    </source>
</evidence>
<protein>
    <recommendedName>
        <fullName evidence="6">RNA polymerase sigma factor SigI</fullName>
    </recommendedName>
</protein>
<comment type="function">
    <text evidence="6">Sigma factors are initiation factors that promote the attachment of RNA polymerase to specific initiation sites and are then released.</text>
</comment>
<dbReference type="Gene3D" id="1.10.1740.10">
    <property type="match status" value="1"/>
</dbReference>
<accession>A0ABW3LAN7</accession>
<dbReference type="EMBL" id="JBHTKI010000008">
    <property type="protein sequence ID" value="MFD1031160.1"/>
    <property type="molecule type" value="Genomic_DNA"/>
</dbReference>
<keyword evidence="3 6" id="KW-0731">Sigma factor</keyword>
<comment type="activity regulation">
    <text evidence="6">Negatively regulated by the anti-sigma-I factor RsgI.</text>
</comment>
<dbReference type="Pfam" id="PF04542">
    <property type="entry name" value="Sigma70_r2"/>
    <property type="match status" value="1"/>
</dbReference>
<dbReference type="Proteomes" id="UP001597109">
    <property type="component" value="Unassembled WGS sequence"/>
</dbReference>
<feature type="domain" description="RNA polymerase sigma-70 region 2" evidence="7">
    <location>
        <begin position="39"/>
        <end position="105"/>
    </location>
</feature>
<evidence type="ECO:0000256" key="5">
    <source>
        <dbReference type="ARBA" id="ARBA00023163"/>
    </source>
</evidence>
<evidence type="ECO:0000313" key="8">
    <source>
        <dbReference type="EMBL" id="MFD1031160.1"/>
    </source>
</evidence>
<evidence type="ECO:0000256" key="4">
    <source>
        <dbReference type="ARBA" id="ARBA00023125"/>
    </source>
</evidence>
<dbReference type="NCBIfam" id="TIGR02937">
    <property type="entry name" value="sigma70-ECF"/>
    <property type="match status" value="1"/>
</dbReference>
<reference evidence="9" key="1">
    <citation type="journal article" date="2019" name="Int. J. Syst. Evol. Microbiol.">
        <title>The Global Catalogue of Microorganisms (GCM) 10K type strain sequencing project: providing services to taxonomists for standard genome sequencing and annotation.</title>
        <authorList>
            <consortium name="The Broad Institute Genomics Platform"/>
            <consortium name="The Broad Institute Genome Sequencing Center for Infectious Disease"/>
            <person name="Wu L."/>
            <person name="Ma J."/>
        </authorList>
    </citation>
    <scope>NUCLEOTIDE SEQUENCE [LARGE SCALE GENOMIC DNA]</scope>
    <source>
        <strain evidence="9">CCUG 56756</strain>
    </source>
</reference>
<comment type="caution">
    <text evidence="8">The sequence shown here is derived from an EMBL/GenBank/DDBJ whole genome shotgun (WGS) entry which is preliminary data.</text>
</comment>
<keyword evidence="9" id="KW-1185">Reference proteome</keyword>
<dbReference type="InterPro" id="IPR007627">
    <property type="entry name" value="RNA_pol_sigma70_r2"/>
</dbReference>
<dbReference type="InterPro" id="IPR014244">
    <property type="entry name" value="RNA_pol_sigma-I"/>
</dbReference>
<sequence>MLLSVFTGYFNRGDKKDAETLAILAQNGDTHAMDHLLFSYAPFMKKTAGQVCKKFINDQDEEFSIAMSAFHEAINGFNQEKNASFLTFAHMVIRRRIIDFIRKENSRNDFSHDFHGSAEEENSRSGIDALGSVRDYTEKQQAVARREEIAEYEKMLANFDMTFQDLVEASPSHEDARITAVQIAQLVAETEEYWNHLQEKKKLPVKEIEKLVEVSRKTIERNRKYIIAVAILMMSDLHYLKDYLKERLR</sequence>
<keyword evidence="2 6" id="KW-0805">Transcription regulation</keyword>
<keyword evidence="5 6" id="KW-0804">Transcription</keyword>
<name>A0ABW3LAN7_9BACL</name>
<dbReference type="RefSeq" id="WP_144837749.1">
    <property type="nucleotide sequence ID" value="NZ_JBHTKI010000008.1"/>
</dbReference>
<dbReference type="PANTHER" id="PTHR30385">
    <property type="entry name" value="SIGMA FACTOR F FLAGELLAR"/>
    <property type="match status" value="1"/>
</dbReference>
<dbReference type="SUPFAM" id="SSF88946">
    <property type="entry name" value="Sigma2 domain of RNA polymerase sigma factors"/>
    <property type="match status" value="1"/>
</dbReference>
<keyword evidence="1 6" id="KW-0963">Cytoplasm</keyword>
<dbReference type="HAMAP" id="MF_02064">
    <property type="entry name" value="Sigma70_SigI"/>
    <property type="match status" value="1"/>
</dbReference>
<dbReference type="NCBIfam" id="TIGR02895">
    <property type="entry name" value="spore_sigI"/>
    <property type="match status" value="1"/>
</dbReference>
<comment type="similarity">
    <text evidence="6">Belongs to the sigma-70 factor family. SigI subfamily.</text>
</comment>
<dbReference type="PIRSF" id="PIRSF038953">
    <property type="entry name" value="SigI"/>
    <property type="match status" value="1"/>
</dbReference>
<dbReference type="PANTHER" id="PTHR30385:SF6">
    <property type="entry name" value="RNA POLYMERASE SIGMA FACTOR SIGI"/>
    <property type="match status" value="1"/>
</dbReference>
<comment type="subunit">
    <text evidence="6">Interacts with RsgI.</text>
</comment>
<evidence type="ECO:0000313" key="9">
    <source>
        <dbReference type="Proteomes" id="UP001597109"/>
    </source>
</evidence>
<feature type="DNA-binding region" description="H-T-H motif" evidence="6">
    <location>
        <begin position="205"/>
        <end position="224"/>
    </location>
</feature>
<proteinExistence type="inferred from homology"/>
<evidence type="ECO:0000256" key="6">
    <source>
        <dbReference type="HAMAP-Rule" id="MF_02064"/>
    </source>
</evidence>
<evidence type="ECO:0000259" key="7">
    <source>
        <dbReference type="Pfam" id="PF04542"/>
    </source>
</evidence>
<dbReference type="InterPro" id="IPR013325">
    <property type="entry name" value="RNA_pol_sigma_r2"/>
</dbReference>
<dbReference type="InterPro" id="IPR014284">
    <property type="entry name" value="RNA_pol_sigma-70_dom"/>
</dbReference>